<feature type="domain" description="AMP-dependent synthetase/ligase" evidence="3">
    <location>
        <begin position="3"/>
        <end position="173"/>
    </location>
</feature>
<evidence type="ECO:0000313" key="5">
    <source>
        <dbReference type="EMBL" id="KGN40675.1"/>
    </source>
</evidence>
<dbReference type="InterPro" id="IPR045851">
    <property type="entry name" value="AMP-bd_C_sf"/>
</dbReference>
<sequence>MQTSGTTDRPRTVVRSLASWEDSFDHLSRLTGVTSADRVLVPAPPTGSMFAFALAHTAHLGAEAVNLPQWSPRGAVAALRTCTVAHLTPAMLAGLAGRDLGRLRTVVCAGSALPAPVRERAHEAGLRVVDYYGSAELSFVAIRSGARLAPFPQVEVEVRDGVVWARSPWLCQGYAPGQSGPLRRDRDGWATVGDRGRLDDDGGLHVVGRDDTVTTGGVSVPCSDVEAVLRSIDGITDAVVVGTPHPGLGELVEAVVVAPAAFDLASAQSRATERLAPTHLPRRWHVWTDLPLTPVGKVDRPEVRRRLVAAREAGVLPS</sequence>
<dbReference type="Proteomes" id="UP000030013">
    <property type="component" value="Unassembled WGS sequence"/>
</dbReference>
<dbReference type="SUPFAM" id="SSF56801">
    <property type="entry name" value="Acetyl-CoA synthetase-like"/>
    <property type="match status" value="1"/>
</dbReference>
<dbReference type="Gene3D" id="3.40.50.12780">
    <property type="entry name" value="N-terminal domain of ligase-like"/>
    <property type="match status" value="1"/>
</dbReference>
<dbReference type="InterPro" id="IPR042099">
    <property type="entry name" value="ANL_N_sf"/>
</dbReference>
<dbReference type="InterPro" id="IPR000873">
    <property type="entry name" value="AMP-dep_synth/lig_dom"/>
</dbReference>
<protein>
    <submittedName>
        <fullName evidence="5">O-succinylbenzoate-CoA ligase</fullName>
    </submittedName>
</protein>
<dbReference type="GO" id="GO:0031956">
    <property type="term" value="F:medium-chain fatty acid-CoA ligase activity"/>
    <property type="evidence" value="ECO:0007669"/>
    <property type="project" value="TreeGrafter"/>
</dbReference>
<dbReference type="Pfam" id="PF00501">
    <property type="entry name" value="AMP-binding"/>
    <property type="match status" value="1"/>
</dbReference>
<evidence type="ECO:0000259" key="4">
    <source>
        <dbReference type="Pfam" id="PF13193"/>
    </source>
</evidence>
<accession>A0A0A0JTC8</accession>
<organism evidence="5 6">
    <name type="scientific">Knoellia aerolata DSM 18566</name>
    <dbReference type="NCBI Taxonomy" id="1385519"/>
    <lineage>
        <taxon>Bacteria</taxon>
        <taxon>Bacillati</taxon>
        <taxon>Actinomycetota</taxon>
        <taxon>Actinomycetes</taxon>
        <taxon>Micrococcales</taxon>
        <taxon>Intrasporangiaceae</taxon>
        <taxon>Knoellia</taxon>
    </lineage>
</organism>
<keyword evidence="6" id="KW-1185">Reference proteome</keyword>
<evidence type="ECO:0000256" key="2">
    <source>
        <dbReference type="ARBA" id="ARBA00022598"/>
    </source>
</evidence>
<reference evidence="5 6" key="1">
    <citation type="submission" date="2013-08" db="EMBL/GenBank/DDBJ databases">
        <title>The genome sequence of Knoellia aerolata.</title>
        <authorList>
            <person name="Zhu W."/>
            <person name="Wang G."/>
        </authorList>
    </citation>
    <scope>NUCLEOTIDE SEQUENCE [LARGE SCALE GENOMIC DNA]</scope>
    <source>
        <strain evidence="5 6">DSM 18566</strain>
    </source>
</reference>
<gene>
    <name evidence="5" type="ORF">N801_12670</name>
</gene>
<comment type="similarity">
    <text evidence="1">Belongs to the ATP-dependent AMP-binding enzyme family.</text>
</comment>
<comment type="caution">
    <text evidence="5">The sequence shown here is derived from an EMBL/GenBank/DDBJ whole genome shotgun (WGS) entry which is preliminary data.</text>
</comment>
<evidence type="ECO:0000259" key="3">
    <source>
        <dbReference type="Pfam" id="PF00501"/>
    </source>
</evidence>
<dbReference type="eggNOG" id="COG0318">
    <property type="taxonomic scope" value="Bacteria"/>
</dbReference>
<dbReference type="STRING" id="1385519.N801_12670"/>
<dbReference type="Gene3D" id="3.30.300.30">
    <property type="match status" value="1"/>
</dbReference>
<evidence type="ECO:0000256" key="1">
    <source>
        <dbReference type="ARBA" id="ARBA00006432"/>
    </source>
</evidence>
<dbReference type="CDD" id="cd04433">
    <property type="entry name" value="AFD_class_I"/>
    <property type="match status" value="1"/>
</dbReference>
<dbReference type="GO" id="GO:0006631">
    <property type="term" value="P:fatty acid metabolic process"/>
    <property type="evidence" value="ECO:0007669"/>
    <property type="project" value="TreeGrafter"/>
</dbReference>
<proteinExistence type="inferred from homology"/>
<dbReference type="EMBL" id="AVPL01000034">
    <property type="protein sequence ID" value="KGN40675.1"/>
    <property type="molecule type" value="Genomic_DNA"/>
</dbReference>
<dbReference type="PANTHER" id="PTHR43201">
    <property type="entry name" value="ACYL-COA SYNTHETASE"/>
    <property type="match status" value="1"/>
</dbReference>
<dbReference type="InterPro" id="IPR025110">
    <property type="entry name" value="AMP-bd_C"/>
</dbReference>
<dbReference type="PANTHER" id="PTHR43201:SF5">
    <property type="entry name" value="MEDIUM-CHAIN ACYL-COA LIGASE ACSF2, MITOCHONDRIAL"/>
    <property type="match status" value="1"/>
</dbReference>
<keyword evidence="2 5" id="KW-0436">Ligase</keyword>
<dbReference type="AlphaFoldDB" id="A0A0A0JTC8"/>
<name>A0A0A0JTC8_9MICO</name>
<evidence type="ECO:0000313" key="6">
    <source>
        <dbReference type="Proteomes" id="UP000030013"/>
    </source>
</evidence>
<feature type="domain" description="AMP-binding enzyme C-terminal" evidence="4">
    <location>
        <begin position="225"/>
        <end position="297"/>
    </location>
</feature>
<dbReference type="Pfam" id="PF13193">
    <property type="entry name" value="AMP-binding_C"/>
    <property type="match status" value="1"/>
</dbReference>